<evidence type="ECO:0000313" key="2">
    <source>
        <dbReference type="Proteomes" id="UP001171606"/>
    </source>
</evidence>
<reference evidence="1" key="1">
    <citation type="submission" date="2023-07" db="EMBL/GenBank/DDBJ databases">
        <title>A collection of bacterial strains from the Burkholderia cepacia Research Laboratory and Repository.</title>
        <authorList>
            <person name="Lipuma J."/>
            <person name="Spilker T."/>
            <person name="Caverly L."/>
        </authorList>
    </citation>
    <scope>NUCLEOTIDE SEQUENCE</scope>
    <source>
        <strain evidence="1">AU42020</strain>
    </source>
</reference>
<protein>
    <recommendedName>
        <fullName evidence="3">CBS domain-containing protein</fullName>
    </recommendedName>
</protein>
<proteinExistence type="predicted"/>
<comment type="caution">
    <text evidence="1">The sequence shown here is derived from an EMBL/GenBank/DDBJ whole genome shotgun (WGS) entry which is preliminary data.</text>
</comment>
<organism evidence="1 2">
    <name type="scientific">Burkholderia metallica</name>
    <dbReference type="NCBI Taxonomy" id="488729"/>
    <lineage>
        <taxon>Bacteria</taxon>
        <taxon>Pseudomonadati</taxon>
        <taxon>Pseudomonadota</taxon>
        <taxon>Betaproteobacteria</taxon>
        <taxon>Burkholderiales</taxon>
        <taxon>Burkholderiaceae</taxon>
        <taxon>Burkholderia</taxon>
        <taxon>Burkholderia cepacia complex</taxon>
    </lineage>
</organism>
<dbReference type="EMBL" id="JAUJSQ010000006">
    <property type="protein sequence ID" value="MDN7933363.1"/>
    <property type="molecule type" value="Genomic_DNA"/>
</dbReference>
<gene>
    <name evidence="1" type="ORF">QZM52_18920</name>
</gene>
<dbReference type="RefSeq" id="WP_174920340.1">
    <property type="nucleotide sequence ID" value="NZ_CABVPT010000005.1"/>
</dbReference>
<dbReference type="SUPFAM" id="SSF54631">
    <property type="entry name" value="CBS-domain pair"/>
    <property type="match status" value="1"/>
</dbReference>
<dbReference type="Proteomes" id="UP001171606">
    <property type="component" value="Unassembled WGS sequence"/>
</dbReference>
<name>A0ABT8PFX7_9BURK</name>
<accession>A0ABT8PFX7</accession>
<evidence type="ECO:0000313" key="1">
    <source>
        <dbReference type="EMBL" id="MDN7933363.1"/>
    </source>
</evidence>
<evidence type="ECO:0008006" key="3">
    <source>
        <dbReference type="Google" id="ProtNLM"/>
    </source>
</evidence>
<dbReference type="Gene3D" id="3.10.580.10">
    <property type="entry name" value="CBS-domain"/>
    <property type="match status" value="1"/>
</dbReference>
<dbReference type="InterPro" id="IPR046342">
    <property type="entry name" value="CBS_dom_sf"/>
</dbReference>
<sequence>MDRWWCNRQQPVARTDSIRHAAQWVERYDIGTLPMCDDNRVVGRMTSRDLAMRATERADVANTLDGVSHPQRT</sequence>
<keyword evidence="2" id="KW-1185">Reference proteome</keyword>